<evidence type="ECO:0000313" key="3">
    <source>
        <dbReference type="Proteomes" id="UP000037923"/>
    </source>
</evidence>
<feature type="transmembrane region" description="Helical" evidence="1">
    <location>
        <begin position="16"/>
        <end position="36"/>
    </location>
</feature>
<evidence type="ECO:0000256" key="1">
    <source>
        <dbReference type="SAM" id="Phobius"/>
    </source>
</evidence>
<dbReference type="VEuPathDB" id="TriTrypDB:LpyrH10_09_0340"/>
<dbReference type="OMA" id="YRDTDMP"/>
<dbReference type="RefSeq" id="XP_015658293.1">
    <property type="nucleotide sequence ID" value="XM_015802777.1"/>
</dbReference>
<dbReference type="EMBL" id="LGTL01000009">
    <property type="protein sequence ID" value="KPA79853.1"/>
    <property type="molecule type" value="Genomic_DNA"/>
</dbReference>
<dbReference type="RefSeq" id="XP_015658292.1">
    <property type="nucleotide sequence ID" value="XM_015802776.1"/>
</dbReference>
<dbReference type="OrthoDB" id="272984at2759"/>
<keyword evidence="1" id="KW-0812">Transmembrane</keyword>
<dbReference type="Proteomes" id="UP000037923">
    <property type="component" value="Unassembled WGS sequence"/>
</dbReference>
<sequence length="318" mass="35718">MRRPPPDPAAETRVRFFLVGALIGLLTLLLSCYFTLRNVAANDHLRELNAAIRAVEGAQVSTYLALMNATRIPRVFEPGQHPLYVVTCIPEDETAEAQEIVRQVAYTFRTVPMDADYVHHPLTAAYRHHRYKAAKILREVWQQFQPDEDSLMSEVYGSMLSLAELREVDLSVLVHCETYDTFRCRAAVDAARLRNGPSSQLERTYQLRHGTSQPSPPRIPFRDPDIPRKVVAPASTVRAGFWKDPFRPPLAGLLPPRDTLVMNPGYFSDPASQVLYMVFGHIEGSMLLTGFVIFSLSLTCFSLAAWALGVACWMVSRA</sequence>
<protein>
    <submittedName>
        <fullName evidence="2">Uncharacterized protein</fullName>
    </submittedName>
</protein>
<proteinExistence type="predicted"/>
<dbReference type="PROSITE" id="PS51257">
    <property type="entry name" value="PROKAR_LIPOPROTEIN"/>
    <property type="match status" value="1"/>
</dbReference>
<dbReference type="EMBL" id="LGTL01000009">
    <property type="protein sequence ID" value="KPA79854.1"/>
    <property type="molecule type" value="Genomic_DNA"/>
</dbReference>
<keyword evidence="1" id="KW-0472">Membrane</keyword>
<comment type="caution">
    <text evidence="2">The sequence shown here is derived from an EMBL/GenBank/DDBJ whole genome shotgun (WGS) entry which is preliminary data.</text>
</comment>
<keyword evidence="1" id="KW-1133">Transmembrane helix</keyword>
<keyword evidence="3" id="KW-1185">Reference proteome</keyword>
<name>A0A0M9G0P8_LEPPY</name>
<dbReference type="AlphaFoldDB" id="A0A0M9G0P8"/>
<dbReference type="GeneID" id="26905225"/>
<feature type="transmembrane region" description="Helical" evidence="1">
    <location>
        <begin position="287"/>
        <end position="316"/>
    </location>
</feature>
<reference evidence="2 3" key="1">
    <citation type="submission" date="2015-07" db="EMBL/GenBank/DDBJ databases">
        <title>High-quality genome of monoxenous trypanosomatid Leptomonas pyrrhocoris.</title>
        <authorList>
            <person name="Flegontov P."/>
            <person name="Butenko A."/>
            <person name="Firsov S."/>
            <person name="Vlcek C."/>
            <person name="Logacheva M.D."/>
            <person name="Field M."/>
            <person name="Filatov D."/>
            <person name="Flegontova O."/>
            <person name="Gerasimov E."/>
            <person name="Jackson A.P."/>
            <person name="Kelly S."/>
            <person name="Opperdoes F."/>
            <person name="O'Reilly A."/>
            <person name="Votypka J."/>
            <person name="Yurchenko V."/>
            <person name="Lukes J."/>
        </authorList>
    </citation>
    <scope>NUCLEOTIDE SEQUENCE [LARGE SCALE GENOMIC DNA]</scope>
    <source>
        <strain evidence="2">H10</strain>
    </source>
</reference>
<gene>
    <name evidence="2" type="ORF">ABB37_04934</name>
</gene>
<organism evidence="2 3">
    <name type="scientific">Leptomonas pyrrhocoris</name>
    <name type="common">Firebug parasite</name>
    <dbReference type="NCBI Taxonomy" id="157538"/>
    <lineage>
        <taxon>Eukaryota</taxon>
        <taxon>Discoba</taxon>
        <taxon>Euglenozoa</taxon>
        <taxon>Kinetoplastea</taxon>
        <taxon>Metakinetoplastina</taxon>
        <taxon>Trypanosomatida</taxon>
        <taxon>Trypanosomatidae</taxon>
        <taxon>Leishmaniinae</taxon>
        <taxon>Leptomonas</taxon>
    </lineage>
</organism>
<evidence type="ECO:0000313" key="2">
    <source>
        <dbReference type="EMBL" id="KPA79853.1"/>
    </source>
</evidence>
<accession>A0A0M9G0P8</accession>